<keyword evidence="2" id="KW-0238">DNA-binding</keyword>
<organism evidence="5 6">
    <name type="scientific">Clostridium simiarum</name>
    <dbReference type="NCBI Taxonomy" id="2841506"/>
    <lineage>
        <taxon>Bacteria</taxon>
        <taxon>Bacillati</taxon>
        <taxon>Bacillota</taxon>
        <taxon>Clostridia</taxon>
        <taxon>Eubacteriales</taxon>
        <taxon>Clostridiaceae</taxon>
        <taxon>Clostridium</taxon>
    </lineage>
</organism>
<dbReference type="Pfam" id="PF01047">
    <property type="entry name" value="MarR"/>
    <property type="match status" value="1"/>
</dbReference>
<dbReference type="PANTHER" id="PTHR42756:SF1">
    <property type="entry name" value="TRANSCRIPTIONAL REPRESSOR OF EMRAB OPERON"/>
    <property type="match status" value="1"/>
</dbReference>
<dbReference type="EMBL" id="JAHLQL010000007">
    <property type="protein sequence ID" value="MBU5593106.1"/>
    <property type="molecule type" value="Genomic_DNA"/>
</dbReference>
<gene>
    <name evidence="5" type="ORF">KQI89_15260</name>
</gene>
<accession>A0ABS6F3M5</accession>
<dbReference type="PROSITE" id="PS50995">
    <property type="entry name" value="HTH_MARR_2"/>
    <property type="match status" value="1"/>
</dbReference>
<feature type="domain" description="HTH marR-type" evidence="4">
    <location>
        <begin position="1"/>
        <end position="137"/>
    </location>
</feature>
<dbReference type="SUPFAM" id="SSF46785">
    <property type="entry name" value="Winged helix' DNA-binding domain"/>
    <property type="match status" value="1"/>
</dbReference>
<keyword evidence="6" id="KW-1185">Reference proteome</keyword>
<proteinExistence type="predicted"/>
<sequence>MFDLDCCIGFLTNVQAKKLSDAFNNRLSDRGITRVQWITMYYLNKYKTLTQMELADKLNIKPSSVVRLMDRMERDNYIQRLKNPEDRRSYNLTLSEEGKKFWSEVEGEGEIMNKIFTENISQEDLEVFKRVLEQMVENTK</sequence>
<dbReference type="RefSeq" id="WP_032122957.1">
    <property type="nucleotide sequence ID" value="NZ_JAHLQL010000007.1"/>
</dbReference>
<dbReference type="InterPro" id="IPR036390">
    <property type="entry name" value="WH_DNA-bd_sf"/>
</dbReference>
<dbReference type="InterPro" id="IPR000835">
    <property type="entry name" value="HTH_MarR-typ"/>
</dbReference>
<dbReference type="SMART" id="SM00347">
    <property type="entry name" value="HTH_MARR"/>
    <property type="match status" value="1"/>
</dbReference>
<keyword evidence="3" id="KW-0804">Transcription</keyword>
<evidence type="ECO:0000313" key="5">
    <source>
        <dbReference type="EMBL" id="MBU5593106.1"/>
    </source>
</evidence>
<dbReference type="InterPro" id="IPR036388">
    <property type="entry name" value="WH-like_DNA-bd_sf"/>
</dbReference>
<dbReference type="PRINTS" id="PR00598">
    <property type="entry name" value="HTHMARR"/>
</dbReference>
<keyword evidence="1" id="KW-0805">Transcription regulation</keyword>
<reference evidence="5 6" key="1">
    <citation type="submission" date="2021-06" db="EMBL/GenBank/DDBJ databases">
        <authorList>
            <person name="Sun Q."/>
            <person name="Li D."/>
        </authorList>
    </citation>
    <scope>NUCLEOTIDE SEQUENCE [LARGE SCALE GENOMIC DNA]</scope>
    <source>
        <strain evidence="5 6">MSJ-4</strain>
    </source>
</reference>
<evidence type="ECO:0000259" key="4">
    <source>
        <dbReference type="PROSITE" id="PS50995"/>
    </source>
</evidence>
<evidence type="ECO:0000256" key="3">
    <source>
        <dbReference type="ARBA" id="ARBA00023163"/>
    </source>
</evidence>
<name>A0ABS6F3M5_9CLOT</name>
<dbReference type="Gene3D" id="1.10.10.10">
    <property type="entry name" value="Winged helix-like DNA-binding domain superfamily/Winged helix DNA-binding domain"/>
    <property type="match status" value="1"/>
</dbReference>
<evidence type="ECO:0000313" key="6">
    <source>
        <dbReference type="Proteomes" id="UP000736583"/>
    </source>
</evidence>
<dbReference type="Proteomes" id="UP000736583">
    <property type="component" value="Unassembled WGS sequence"/>
</dbReference>
<comment type="caution">
    <text evidence="5">The sequence shown here is derived from an EMBL/GenBank/DDBJ whole genome shotgun (WGS) entry which is preliminary data.</text>
</comment>
<evidence type="ECO:0000256" key="1">
    <source>
        <dbReference type="ARBA" id="ARBA00023015"/>
    </source>
</evidence>
<protein>
    <submittedName>
        <fullName evidence="5">MarR family transcriptional regulator</fullName>
    </submittedName>
</protein>
<dbReference type="PANTHER" id="PTHR42756">
    <property type="entry name" value="TRANSCRIPTIONAL REGULATOR, MARR"/>
    <property type="match status" value="1"/>
</dbReference>
<evidence type="ECO:0000256" key="2">
    <source>
        <dbReference type="ARBA" id="ARBA00023125"/>
    </source>
</evidence>